<dbReference type="Gene3D" id="1.10.390.10">
    <property type="entry name" value="Neutral Protease Domain 2"/>
    <property type="match status" value="1"/>
</dbReference>
<feature type="transmembrane region" description="Helical" evidence="1">
    <location>
        <begin position="61"/>
        <end position="84"/>
    </location>
</feature>
<feature type="transmembrane region" description="Helical" evidence="1">
    <location>
        <begin position="179"/>
        <end position="196"/>
    </location>
</feature>
<dbReference type="GO" id="GO:0008270">
    <property type="term" value="F:zinc ion binding"/>
    <property type="evidence" value="ECO:0007669"/>
    <property type="project" value="InterPro"/>
</dbReference>
<feature type="transmembrane region" description="Helical" evidence="1">
    <location>
        <begin position="529"/>
        <end position="551"/>
    </location>
</feature>
<evidence type="ECO:0000259" key="2">
    <source>
        <dbReference type="Pfam" id="PF01433"/>
    </source>
</evidence>
<keyword evidence="1" id="KW-1133">Transmembrane helix</keyword>
<dbReference type="GO" id="GO:0008237">
    <property type="term" value="F:metallopeptidase activity"/>
    <property type="evidence" value="ECO:0007669"/>
    <property type="project" value="InterPro"/>
</dbReference>
<proteinExistence type="predicted"/>
<feature type="domain" description="Peptidase M1 membrane alanine aminopeptidase" evidence="2">
    <location>
        <begin position="871"/>
        <end position="1077"/>
    </location>
</feature>
<evidence type="ECO:0000313" key="4">
    <source>
        <dbReference type="Proteomes" id="UP000295215"/>
    </source>
</evidence>
<feature type="transmembrane region" description="Helical" evidence="1">
    <location>
        <begin position="20"/>
        <end position="41"/>
    </location>
</feature>
<dbReference type="EMBL" id="SOAG01000011">
    <property type="protein sequence ID" value="TDS58864.1"/>
    <property type="molecule type" value="Genomic_DNA"/>
</dbReference>
<evidence type="ECO:0000256" key="1">
    <source>
        <dbReference type="SAM" id="Phobius"/>
    </source>
</evidence>
<feature type="transmembrane region" description="Helical" evidence="1">
    <location>
        <begin position="105"/>
        <end position="134"/>
    </location>
</feature>
<feature type="transmembrane region" description="Helical" evidence="1">
    <location>
        <begin position="154"/>
        <end position="172"/>
    </location>
</feature>
<dbReference type="Proteomes" id="UP000295215">
    <property type="component" value="Unassembled WGS sequence"/>
</dbReference>
<reference evidence="3 4" key="1">
    <citation type="submission" date="2019-03" db="EMBL/GenBank/DDBJ databases">
        <title>Genomic Encyclopedia of Archaeal and Bacterial Type Strains, Phase II (KMG-II): from individual species to whole genera.</title>
        <authorList>
            <person name="Goeker M."/>
        </authorList>
    </citation>
    <scope>NUCLEOTIDE SEQUENCE [LARGE SCALE GENOMIC DNA]</scope>
    <source>
        <strain evidence="3 4">DSM 28213</strain>
    </source>
</reference>
<organism evidence="3 4">
    <name type="scientific">Myroides indicus</name>
    <dbReference type="NCBI Taxonomy" id="1323422"/>
    <lineage>
        <taxon>Bacteria</taxon>
        <taxon>Pseudomonadati</taxon>
        <taxon>Bacteroidota</taxon>
        <taxon>Flavobacteriia</taxon>
        <taxon>Flavobacteriales</taxon>
        <taxon>Flavobacteriaceae</taxon>
        <taxon>Myroides</taxon>
    </lineage>
</organism>
<accession>A0A4V3E8R9</accession>
<protein>
    <submittedName>
        <fullName evidence="3">ABC-2 type transport system permease protein</fullName>
    </submittedName>
</protein>
<dbReference type="Pfam" id="PF01433">
    <property type="entry name" value="Peptidase_M1"/>
    <property type="match status" value="1"/>
</dbReference>
<keyword evidence="4" id="KW-1185">Reference proteome</keyword>
<feature type="transmembrane region" description="Helical" evidence="1">
    <location>
        <begin position="449"/>
        <end position="472"/>
    </location>
</feature>
<keyword evidence="1" id="KW-0472">Membrane</keyword>
<evidence type="ECO:0000313" key="3">
    <source>
        <dbReference type="EMBL" id="TDS58864.1"/>
    </source>
</evidence>
<dbReference type="OrthoDB" id="100605at2"/>
<feature type="transmembrane region" description="Helical" evidence="1">
    <location>
        <begin position="248"/>
        <end position="268"/>
    </location>
</feature>
<comment type="caution">
    <text evidence="3">The sequence shown here is derived from an EMBL/GenBank/DDBJ whole genome shotgun (WGS) entry which is preliminary data.</text>
</comment>
<sequence length="1221" mass="141052">MFGTIFSFELKRWFKNWVFYLYLAVFFGMGFLTMASAIGVFDRVTVTTTSLMHMNSPYMLNSFIEGFNNLLYFLFPSIIGASIYRDYQYNAHHILYSYPFSKSDYLLGKFLSSFLITLLISLSIGAGIFIATFLPWANEQLIGTNHLWSYVQVYLMNVIPNMIFIGVIVFVVTTLSRSVYVGFVSVVILLILQGIINGLTGDMNNEQLAALLEPSGMEAINYYTKYWTVDEYNFNNLPLEKWYILNRLIWMGVAVLFLVVLGKLFAFSQQTVSISFRKKQKGERLVKNNFVGLARIVLPKVDYNFSRKTQWVNVINFTKLDFKYLAKNKVFMILVGLGILMMVLVSSSSSMLFGTSIYPVTRVMLLLPGSTFKIVILVITFLGAGLLVHRGKLTKMDLLVDSTAVPNWVLFTSKLLALVCIQATLLLVVMAGGILIQSYHEYYNFEIGLYLQTLLGIDWIWYIIWAGLALAVQTFFKNYLVGFFVLLLFFMFGGQLSKLGIEQRIFFFNKLPRMNYSDMNGFGSGMAKYFIYVFYWMLFIGFLSGLSLLFWRRGVFSSLRERFYFAKKRAKASILVPSLLCLIGFIALGSYLYYENAVLNTFYSAKETEQLTVEYEKKYKKYESMLLPRIVDVKVDVDLYPKERNFEAKGLYILKNKNQQAVDSVLVSFNTDMQSEIEIKGARLLSKDTIYGFSFYRFDQPLEANEEVKMSFVIKNKPNTILRNNSPVLENGTFINNSFFPSLGYSADGEFTDDEIRKKYGLAPKERMAEQTDQKALQNTYINHDSDWITFETTVSTSKDQTAIAPGYLQREWEEGDRRYFHYKMDQKMLNFYAFNSARYEVKRDKWNDINIEIYYRKGHEYNVDRMIKGVKKSLDYYTAEYSPYQHKQVRIIEFPNTMGTFAQSFANTIPFSESIGFIADVDEENEDAVDYPFAVTAHEVAHQWWAHQVIGANVQGVTMLSESLSEYSSLKVLEHEYGKGQMRKFLKEALDSYLSGRGMENKKEKPLMYNENQQYIHYNKGSLVFYTLSDYMGEKEMNSVLKNYIAKTAFQEAPFTTTAELVADLKAATPDSLKYMIKDMFETITLYDNYVDKAEVKELENGKYEVKIKAVVSKYRAGEKGEKMYEDENRKSLVYENEKKVKIESLPLEDYIEIGVFAKENLSGKDKTSKEKVLYLQKVKVTSVDNEFTVIVDEKPAEVGIDPYNKLIDTRSYDNRKTVK</sequence>
<dbReference type="InterPro" id="IPR014782">
    <property type="entry name" value="Peptidase_M1_dom"/>
</dbReference>
<feature type="transmembrane region" description="Helical" evidence="1">
    <location>
        <begin position="479"/>
        <end position="497"/>
    </location>
</feature>
<dbReference type="SUPFAM" id="SSF55486">
    <property type="entry name" value="Metalloproteases ('zincins'), catalytic domain"/>
    <property type="match status" value="1"/>
</dbReference>
<gene>
    <name evidence="3" type="ORF">C8P70_11146</name>
</gene>
<dbReference type="InterPro" id="IPR027268">
    <property type="entry name" value="Peptidase_M4/M1_CTD_sf"/>
</dbReference>
<dbReference type="RefSeq" id="WP_133712462.1">
    <property type="nucleotide sequence ID" value="NZ_SOAG01000011.1"/>
</dbReference>
<name>A0A4V3E8R9_9FLAO</name>
<feature type="transmembrane region" description="Helical" evidence="1">
    <location>
        <begin position="365"/>
        <end position="388"/>
    </location>
</feature>
<dbReference type="AlphaFoldDB" id="A0A4V3E8R9"/>
<keyword evidence="1" id="KW-0812">Transmembrane</keyword>
<feature type="transmembrane region" description="Helical" evidence="1">
    <location>
        <begin position="572"/>
        <end position="594"/>
    </location>
</feature>
<feature type="transmembrane region" description="Helical" evidence="1">
    <location>
        <begin position="415"/>
        <end position="437"/>
    </location>
</feature>
<feature type="transmembrane region" description="Helical" evidence="1">
    <location>
        <begin position="330"/>
        <end position="353"/>
    </location>
</feature>